<keyword evidence="2" id="KW-1185">Reference proteome</keyword>
<dbReference type="KEGG" id="gim:F1728_09735"/>
<accession>A0A6I6A9A8</accession>
<organism evidence="1 2">
    <name type="scientific">Gimesia benthica</name>
    <dbReference type="NCBI Taxonomy" id="2608982"/>
    <lineage>
        <taxon>Bacteria</taxon>
        <taxon>Pseudomonadati</taxon>
        <taxon>Planctomycetota</taxon>
        <taxon>Planctomycetia</taxon>
        <taxon>Planctomycetales</taxon>
        <taxon>Planctomycetaceae</taxon>
        <taxon>Gimesia</taxon>
    </lineage>
</organism>
<proteinExistence type="predicted"/>
<protein>
    <submittedName>
        <fullName evidence="1">Uncharacterized protein</fullName>
    </submittedName>
</protein>
<reference evidence="1 2" key="1">
    <citation type="submission" date="2019-09" db="EMBL/GenBank/DDBJ databases">
        <title>Gimesia benthica sp. nov., a novel bacterium isolated from deep-sea water of the Northwest Indian Ocean.</title>
        <authorList>
            <person name="Dai X."/>
        </authorList>
    </citation>
    <scope>NUCLEOTIDE SEQUENCE [LARGE SCALE GENOMIC DNA]</scope>
    <source>
        <strain evidence="1 2">E7</strain>
    </source>
</reference>
<sequence length="229" mass="25733">MSSRRVGQGRVYVNMGDVDEVDFTEWCRGIQQGRSYVSDGYAHALEFQVGGQSPDFEEVQLKEPGPVEITAKVAFAAETPRAVAYGLLDPPEGKRAVGDTRVLHAPRNSEYVTGGERLVEIVRNGEVVARKKVPADGQVHDLKFTVPVSQSSWIALRQFPQLHTNPVNVIVDQRPIRASRESALWCAETIKLLWKNRHQKIAERERPAAEETYQRAIQSYLKRAQEAVQ</sequence>
<dbReference type="NCBIfam" id="NF038032">
    <property type="entry name" value="CehA_McbA_metalo"/>
    <property type="match status" value="1"/>
</dbReference>
<name>A0A6I6A9A8_9PLAN</name>
<dbReference type="EMBL" id="CP043930">
    <property type="protein sequence ID" value="QGQ22937.1"/>
    <property type="molecule type" value="Genomic_DNA"/>
</dbReference>
<dbReference type="Proteomes" id="UP000427281">
    <property type="component" value="Chromosome"/>
</dbReference>
<dbReference type="AlphaFoldDB" id="A0A6I6A9A8"/>
<evidence type="ECO:0000313" key="1">
    <source>
        <dbReference type="EMBL" id="QGQ22937.1"/>
    </source>
</evidence>
<evidence type="ECO:0000313" key="2">
    <source>
        <dbReference type="Proteomes" id="UP000427281"/>
    </source>
</evidence>
<gene>
    <name evidence="1" type="ORF">F1728_09735</name>
</gene>